<dbReference type="NCBIfam" id="TIGR00196">
    <property type="entry name" value="yjeF_cterm"/>
    <property type="match status" value="1"/>
</dbReference>
<evidence type="ECO:0000256" key="4">
    <source>
        <dbReference type="ARBA" id="ARBA00023027"/>
    </source>
</evidence>
<keyword evidence="5 6" id="KW-0456">Lyase</keyword>
<dbReference type="GO" id="GO:0110051">
    <property type="term" value="P:metabolite repair"/>
    <property type="evidence" value="ECO:0007669"/>
    <property type="project" value="TreeGrafter"/>
</dbReference>
<dbReference type="PROSITE" id="PS51383">
    <property type="entry name" value="YJEF_C_3"/>
    <property type="match status" value="1"/>
</dbReference>
<dbReference type="SUPFAM" id="SSF53613">
    <property type="entry name" value="Ribokinase-like"/>
    <property type="match status" value="1"/>
</dbReference>
<dbReference type="AlphaFoldDB" id="A0A2M7R5Q0"/>
<comment type="function">
    <text evidence="6">Catalyzes the dehydration of the S-form of NAD(P)HX at the expense of ADP, which is converted to AMP. Together with NAD(P)HX epimerase, which catalyzes the epimerization of the S- and R-forms, the enzyme allows the repair of both epimers of NAD(P)HX, a damaged form of NAD(P)H that is a result of enzymatic or heat-dependent hydration.</text>
</comment>
<dbReference type="GO" id="GO:0005524">
    <property type="term" value="F:ATP binding"/>
    <property type="evidence" value="ECO:0007669"/>
    <property type="project" value="UniProtKB-KW"/>
</dbReference>
<feature type="binding site" evidence="6">
    <location>
        <position position="246"/>
    </location>
    <ligand>
        <name>AMP</name>
        <dbReference type="ChEBI" id="CHEBI:456215"/>
    </ligand>
</feature>
<dbReference type="PANTHER" id="PTHR12592:SF0">
    <property type="entry name" value="ATP-DEPENDENT (S)-NAD(P)H-HYDRATE DEHYDRATASE"/>
    <property type="match status" value="1"/>
</dbReference>
<keyword evidence="4 6" id="KW-0520">NAD</keyword>
<evidence type="ECO:0000313" key="9">
    <source>
        <dbReference type="Proteomes" id="UP000230767"/>
    </source>
</evidence>
<evidence type="ECO:0000313" key="8">
    <source>
        <dbReference type="EMBL" id="PIY88403.1"/>
    </source>
</evidence>
<keyword evidence="3 6" id="KW-0521">NADP</keyword>
<comment type="similarity">
    <text evidence="6">Belongs to the NnrD/CARKD family.</text>
</comment>
<feature type="domain" description="YjeF C-terminal" evidence="7">
    <location>
        <begin position="1"/>
        <end position="305"/>
    </location>
</feature>
<organism evidence="8 9">
    <name type="scientific">Candidatus Nealsonbacteria bacterium CG_4_10_14_0_8_um_filter_37_14</name>
    <dbReference type="NCBI Taxonomy" id="1974684"/>
    <lineage>
        <taxon>Bacteria</taxon>
        <taxon>Candidatus Nealsoniibacteriota</taxon>
    </lineage>
</organism>
<reference evidence="9" key="1">
    <citation type="submission" date="2017-09" db="EMBL/GenBank/DDBJ databases">
        <title>Depth-based differentiation of microbial function through sediment-hosted aquifers and enrichment of novel symbionts in the deep terrestrial subsurface.</title>
        <authorList>
            <person name="Probst A.J."/>
            <person name="Ladd B."/>
            <person name="Jarett J.K."/>
            <person name="Geller-Mcgrath D.E."/>
            <person name="Sieber C.M.K."/>
            <person name="Emerson J.B."/>
            <person name="Anantharaman K."/>
            <person name="Thomas B.C."/>
            <person name="Malmstrom R."/>
            <person name="Stieglmeier M."/>
            <person name="Klingl A."/>
            <person name="Woyke T."/>
            <person name="Ryan C.M."/>
            <person name="Banfield J.F."/>
        </authorList>
    </citation>
    <scope>NUCLEOTIDE SEQUENCE [LARGE SCALE GENOMIC DNA]</scope>
</reference>
<dbReference type="InterPro" id="IPR000631">
    <property type="entry name" value="CARKD"/>
</dbReference>
<dbReference type="Gene3D" id="3.40.1190.20">
    <property type="match status" value="1"/>
</dbReference>
<dbReference type="Proteomes" id="UP000230767">
    <property type="component" value="Unassembled WGS sequence"/>
</dbReference>
<dbReference type="EMBL" id="PFLW01000094">
    <property type="protein sequence ID" value="PIY88403.1"/>
    <property type="molecule type" value="Genomic_DNA"/>
</dbReference>
<dbReference type="GO" id="GO:0052855">
    <property type="term" value="F:ADP-dependent NAD(P)H-hydrate dehydratase activity"/>
    <property type="evidence" value="ECO:0007669"/>
    <property type="project" value="UniProtKB-UniRule"/>
</dbReference>
<gene>
    <name evidence="6" type="primary">nnrD</name>
    <name evidence="8" type="ORF">COY73_03965</name>
</gene>
<dbReference type="Pfam" id="PF01256">
    <property type="entry name" value="Carb_kinase"/>
    <property type="match status" value="2"/>
</dbReference>
<comment type="subunit">
    <text evidence="6">Homotetramer.</text>
</comment>
<keyword evidence="1 6" id="KW-0547">Nucleotide-binding</keyword>
<protein>
    <recommendedName>
        <fullName evidence="6">ADP-dependent (S)-NAD(P)H-hydrate dehydratase</fullName>
        <ecNumber evidence="6">4.2.1.136</ecNumber>
    </recommendedName>
    <alternativeName>
        <fullName evidence="6">ADP-dependent NAD(P)HX dehydratase</fullName>
    </alternativeName>
</protein>
<comment type="catalytic activity">
    <reaction evidence="6">
        <text>(6S)-NADPHX + ADP = AMP + phosphate + NADPH + H(+)</text>
        <dbReference type="Rhea" id="RHEA:32235"/>
        <dbReference type="ChEBI" id="CHEBI:15378"/>
        <dbReference type="ChEBI" id="CHEBI:43474"/>
        <dbReference type="ChEBI" id="CHEBI:57783"/>
        <dbReference type="ChEBI" id="CHEBI:64076"/>
        <dbReference type="ChEBI" id="CHEBI:456215"/>
        <dbReference type="ChEBI" id="CHEBI:456216"/>
        <dbReference type="EC" id="4.2.1.136"/>
    </reaction>
</comment>
<evidence type="ECO:0000256" key="3">
    <source>
        <dbReference type="ARBA" id="ARBA00022857"/>
    </source>
</evidence>
<evidence type="ECO:0000256" key="5">
    <source>
        <dbReference type="ARBA" id="ARBA00023239"/>
    </source>
</evidence>
<evidence type="ECO:0000259" key="7">
    <source>
        <dbReference type="PROSITE" id="PS51383"/>
    </source>
</evidence>
<dbReference type="CDD" id="cd01171">
    <property type="entry name" value="YXKO-related"/>
    <property type="match status" value="1"/>
</dbReference>
<feature type="binding site" evidence="6">
    <location>
        <position position="247"/>
    </location>
    <ligand>
        <name>(6S)-NADPHX</name>
        <dbReference type="ChEBI" id="CHEBI:64076"/>
    </ligand>
</feature>
<accession>A0A2M7R5Q0</accession>
<sequence length="307" mass="32731">MNLKRVYPKRPLWTHKGEHGYVLILAGSKRYSGSPVFNAVSALRAGADLTCCVGPERAMNIAAAFLPDMICHPLAGDILRPKHVPFILNLAQKPSTTPHLLPKGAGGAGLVPHRPAESGTGAGFDSIILGCGLGRAPETVKAIQEIITGIDKPMVIDADGIRAISQKREIIKGKTAVLTPNILEFEILTGETVRANVEDRKDKVKKWAKILGCTILLKGHIDVISDGRQVALNKTGSPYMTKGGLGDSLSGILGAILARKISPLEAAKAASFINGKAGEQASKKYGEGLMASDIFEFIPQVIKRYRS</sequence>
<comment type="caution">
    <text evidence="8">The sequence shown here is derived from an EMBL/GenBank/DDBJ whole genome shotgun (WGS) entry which is preliminary data.</text>
</comment>
<dbReference type="HAMAP" id="MF_01965">
    <property type="entry name" value="NADHX_dehydratase"/>
    <property type="match status" value="1"/>
</dbReference>
<comment type="catalytic activity">
    <reaction evidence="6">
        <text>(6S)-NADHX + ADP = AMP + phosphate + NADH + H(+)</text>
        <dbReference type="Rhea" id="RHEA:32223"/>
        <dbReference type="ChEBI" id="CHEBI:15378"/>
        <dbReference type="ChEBI" id="CHEBI:43474"/>
        <dbReference type="ChEBI" id="CHEBI:57945"/>
        <dbReference type="ChEBI" id="CHEBI:64074"/>
        <dbReference type="ChEBI" id="CHEBI:456215"/>
        <dbReference type="ChEBI" id="CHEBI:456216"/>
        <dbReference type="EC" id="4.2.1.136"/>
    </reaction>
</comment>
<dbReference type="InterPro" id="IPR029056">
    <property type="entry name" value="Ribokinase-like"/>
</dbReference>
<evidence type="ECO:0000256" key="6">
    <source>
        <dbReference type="HAMAP-Rule" id="MF_01965"/>
    </source>
</evidence>
<comment type="cofactor">
    <cofactor evidence="6">
        <name>Mg(2+)</name>
        <dbReference type="ChEBI" id="CHEBI:18420"/>
    </cofactor>
</comment>
<proteinExistence type="inferred from homology"/>
<dbReference type="PANTHER" id="PTHR12592">
    <property type="entry name" value="ATP-DEPENDENT (S)-NAD(P)H-HYDRATE DEHYDRATASE FAMILY MEMBER"/>
    <property type="match status" value="1"/>
</dbReference>
<dbReference type="GO" id="GO:0046496">
    <property type="term" value="P:nicotinamide nucleotide metabolic process"/>
    <property type="evidence" value="ECO:0007669"/>
    <property type="project" value="UniProtKB-UniRule"/>
</dbReference>
<evidence type="ECO:0000256" key="1">
    <source>
        <dbReference type="ARBA" id="ARBA00022741"/>
    </source>
</evidence>
<dbReference type="EC" id="4.2.1.136" evidence="6"/>
<keyword evidence="2 6" id="KW-0067">ATP-binding</keyword>
<comment type="caution">
    <text evidence="6">Lacks conserved residue(s) required for the propagation of feature annotation.</text>
</comment>
<evidence type="ECO:0000256" key="2">
    <source>
        <dbReference type="ARBA" id="ARBA00022840"/>
    </source>
</evidence>
<name>A0A2M7R5Q0_9BACT</name>
<feature type="binding site" evidence="6">
    <location>
        <position position="132"/>
    </location>
    <ligand>
        <name>(6S)-NADPHX</name>
        <dbReference type="ChEBI" id="CHEBI:64076"/>
    </ligand>
</feature>